<proteinExistence type="predicted"/>
<dbReference type="PROSITE" id="PS50097">
    <property type="entry name" value="BTB"/>
    <property type="match status" value="1"/>
</dbReference>
<dbReference type="Proteomes" id="UP001265746">
    <property type="component" value="Unassembled WGS sequence"/>
</dbReference>
<dbReference type="EMBL" id="JAUJFL010000003">
    <property type="protein sequence ID" value="KAK2607721.1"/>
    <property type="molecule type" value="Genomic_DNA"/>
</dbReference>
<dbReference type="SUPFAM" id="SSF54695">
    <property type="entry name" value="POZ domain"/>
    <property type="match status" value="1"/>
</dbReference>
<dbReference type="AlphaFoldDB" id="A0AAD9SJ35"/>
<dbReference type="Pfam" id="PF00651">
    <property type="entry name" value="BTB"/>
    <property type="match status" value="1"/>
</dbReference>
<evidence type="ECO:0000259" key="1">
    <source>
        <dbReference type="PROSITE" id="PS50097"/>
    </source>
</evidence>
<sequence>MSDVAPFGDGIITVTVGPLEDKFVVHKEVLAAVTKNGLFYNILANDCSDSRTDHATLPDDQSETFSAFMKWLYASHIGANDYTSFLPSAFAALFRLYAFAHGYVIIELENAIISLLYTKFFIDSDIWLTLGSDKLALDTFLEVVSSDTHLFKLVTRSIAYAILLPLKPHYRYATDWPTCYPGPARTATMESEVGKVMESVPDELWGPISKEVMLMKTPSRCLSFYFLVGHKFSFLRRYPASRGW</sequence>
<evidence type="ECO:0000313" key="3">
    <source>
        <dbReference type="Proteomes" id="UP001265746"/>
    </source>
</evidence>
<keyword evidence="3" id="KW-1185">Reference proteome</keyword>
<organism evidence="2 3">
    <name type="scientific">Phomopsis amygdali</name>
    <name type="common">Fusicoccum amygdali</name>
    <dbReference type="NCBI Taxonomy" id="1214568"/>
    <lineage>
        <taxon>Eukaryota</taxon>
        <taxon>Fungi</taxon>
        <taxon>Dikarya</taxon>
        <taxon>Ascomycota</taxon>
        <taxon>Pezizomycotina</taxon>
        <taxon>Sordariomycetes</taxon>
        <taxon>Sordariomycetidae</taxon>
        <taxon>Diaporthales</taxon>
        <taxon>Diaporthaceae</taxon>
        <taxon>Diaporthe</taxon>
    </lineage>
</organism>
<dbReference type="CDD" id="cd18186">
    <property type="entry name" value="BTB_POZ_ZBTB_KLHL-like"/>
    <property type="match status" value="1"/>
</dbReference>
<protein>
    <recommendedName>
        <fullName evidence="1">BTB domain-containing protein</fullName>
    </recommendedName>
</protein>
<dbReference type="InterPro" id="IPR000210">
    <property type="entry name" value="BTB/POZ_dom"/>
</dbReference>
<name>A0AAD9SJ35_PHOAM</name>
<feature type="domain" description="BTB" evidence="1">
    <location>
        <begin position="8"/>
        <end position="81"/>
    </location>
</feature>
<gene>
    <name evidence="2" type="ORF">N8I77_006382</name>
</gene>
<dbReference type="InterPro" id="IPR011333">
    <property type="entry name" value="SKP1/BTB/POZ_sf"/>
</dbReference>
<evidence type="ECO:0000313" key="2">
    <source>
        <dbReference type="EMBL" id="KAK2607721.1"/>
    </source>
</evidence>
<reference evidence="2" key="1">
    <citation type="submission" date="2023-06" db="EMBL/GenBank/DDBJ databases">
        <authorList>
            <person name="Noh H."/>
        </authorList>
    </citation>
    <scope>NUCLEOTIDE SEQUENCE</scope>
    <source>
        <strain evidence="2">DUCC20226</strain>
    </source>
</reference>
<dbReference type="Gene3D" id="3.30.710.10">
    <property type="entry name" value="Potassium Channel Kv1.1, Chain A"/>
    <property type="match status" value="1"/>
</dbReference>
<accession>A0AAD9SJ35</accession>
<comment type="caution">
    <text evidence="2">The sequence shown here is derived from an EMBL/GenBank/DDBJ whole genome shotgun (WGS) entry which is preliminary data.</text>
</comment>